<sequence length="183" mass="21430">MYILHACFKGERRIAGEHTVKEFRKFRCFFFDCRFPIWVPSSSDSEHGTMGIDHGKASSYSKAFFIKMKIRYSCVFEFFGIGLGNMSETQYRENIIIGSESKVHSYSEVESARFTHLFHSFISNSRHKHISLIRIVYTGTEFDAVDEFFHRMGKLRIYGLIWVVCLHSAVFGRKIHSTKSWQQ</sequence>
<accession>K1XGB9</accession>
<comment type="caution">
    <text evidence="1">The sequence shown here is derived from an EMBL/GenBank/DDBJ whole genome shotgun (WGS) entry which is preliminary data.</text>
</comment>
<evidence type="ECO:0000313" key="1">
    <source>
        <dbReference type="EMBL" id="EKD29295.1"/>
    </source>
</evidence>
<feature type="non-terminal residue" evidence="1">
    <location>
        <position position="183"/>
    </location>
</feature>
<proteinExistence type="predicted"/>
<organism evidence="1">
    <name type="scientific">uncultured bacterium</name>
    <name type="common">gcode 4</name>
    <dbReference type="NCBI Taxonomy" id="1234023"/>
    <lineage>
        <taxon>Bacteria</taxon>
        <taxon>environmental samples</taxon>
    </lineage>
</organism>
<gene>
    <name evidence="1" type="ORF">ACD_78C00453G0002</name>
</gene>
<name>K1XGB9_9BACT</name>
<dbReference type="EMBL" id="AMFJ01034453">
    <property type="protein sequence ID" value="EKD29295.1"/>
    <property type="molecule type" value="Genomic_DNA"/>
</dbReference>
<dbReference type="AlphaFoldDB" id="K1XGB9"/>
<reference evidence="1" key="1">
    <citation type="journal article" date="2012" name="Science">
        <title>Fermentation, hydrogen, and sulfur metabolism in multiple uncultivated bacterial phyla.</title>
        <authorList>
            <person name="Wrighton K.C."/>
            <person name="Thomas B.C."/>
            <person name="Sharon I."/>
            <person name="Miller C.S."/>
            <person name="Castelle C.J."/>
            <person name="VerBerkmoes N.C."/>
            <person name="Wilkins M.J."/>
            <person name="Hettich R.L."/>
            <person name="Lipton M.S."/>
            <person name="Williams K.H."/>
            <person name="Long P.E."/>
            <person name="Banfield J.F."/>
        </authorList>
    </citation>
    <scope>NUCLEOTIDE SEQUENCE [LARGE SCALE GENOMIC DNA]</scope>
</reference>
<protein>
    <submittedName>
        <fullName evidence="1">Uncharacterized protein</fullName>
    </submittedName>
</protein>